<keyword evidence="2" id="KW-0472">Membrane</keyword>
<organism evidence="4 5">
    <name type="scientific">Georgenia yuyongxinii</name>
    <dbReference type="NCBI Taxonomy" id="2589797"/>
    <lineage>
        <taxon>Bacteria</taxon>
        <taxon>Bacillati</taxon>
        <taxon>Actinomycetota</taxon>
        <taxon>Actinomycetes</taxon>
        <taxon>Micrococcales</taxon>
        <taxon>Bogoriellaceae</taxon>
        <taxon>Georgenia</taxon>
    </lineage>
</organism>
<feature type="region of interest" description="Disordered" evidence="1">
    <location>
        <begin position="1"/>
        <end position="20"/>
    </location>
</feature>
<feature type="transmembrane region" description="Helical" evidence="2">
    <location>
        <begin position="184"/>
        <end position="203"/>
    </location>
</feature>
<dbReference type="Pfam" id="PF01757">
    <property type="entry name" value="Acyl_transf_3"/>
    <property type="match status" value="1"/>
</dbReference>
<dbReference type="GO" id="GO:0009103">
    <property type="term" value="P:lipopolysaccharide biosynthetic process"/>
    <property type="evidence" value="ECO:0007669"/>
    <property type="project" value="TreeGrafter"/>
</dbReference>
<dbReference type="InterPro" id="IPR050879">
    <property type="entry name" value="Acyltransferase_3"/>
</dbReference>
<dbReference type="AlphaFoldDB" id="A0A552WSQ4"/>
<evidence type="ECO:0000256" key="1">
    <source>
        <dbReference type="SAM" id="MobiDB-lite"/>
    </source>
</evidence>
<feature type="transmembrane region" description="Helical" evidence="2">
    <location>
        <begin position="28"/>
        <end position="49"/>
    </location>
</feature>
<evidence type="ECO:0000259" key="3">
    <source>
        <dbReference type="Pfam" id="PF01757"/>
    </source>
</evidence>
<keyword evidence="2" id="KW-1133">Transmembrane helix</keyword>
<dbReference type="PANTHER" id="PTHR23028">
    <property type="entry name" value="ACETYLTRANSFERASE"/>
    <property type="match status" value="1"/>
</dbReference>
<dbReference type="GO" id="GO:0016020">
    <property type="term" value="C:membrane"/>
    <property type="evidence" value="ECO:0007669"/>
    <property type="project" value="TreeGrafter"/>
</dbReference>
<feature type="compositionally biased region" description="Polar residues" evidence="1">
    <location>
        <begin position="1"/>
        <end position="12"/>
    </location>
</feature>
<accession>A0A552WSQ4</accession>
<dbReference type="EMBL" id="VJXR01000016">
    <property type="protein sequence ID" value="TRW45870.1"/>
    <property type="molecule type" value="Genomic_DNA"/>
</dbReference>
<feature type="domain" description="Acyltransferase 3" evidence="3">
    <location>
        <begin position="29"/>
        <end position="348"/>
    </location>
</feature>
<comment type="caution">
    <text evidence="4">The sequence shown here is derived from an EMBL/GenBank/DDBJ whole genome shotgun (WGS) entry which is preliminary data.</text>
</comment>
<keyword evidence="5" id="KW-1185">Reference proteome</keyword>
<feature type="transmembrane region" description="Helical" evidence="2">
    <location>
        <begin position="270"/>
        <end position="289"/>
    </location>
</feature>
<name>A0A552WSQ4_9MICO</name>
<gene>
    <name evidence="4" type="ORF">FJ693_07610</name>
</gene>
<dbReference type="PANTHER" id="PTHR23028:SF53">
    <property type="entry name" value="ACYL_TRANSF_3 DOMAIN-CONTAINING PROTEIN"/>
    <property type="match status" value="1"/>
</dbReference>
<protein>
    <submittedName>
        <fullName evidence="4">Acyltransferase</fullName>
    </submittedName>
</protein>
<keyword evidence="2" id="KW-0812">Transmembrane</keyword>
<keyword evidence="4" id="KW-0808">Transferase</keyword>
<feature type="transmembrane region" description="Helical" evidence="2">
    <location>
        <begin position="112"/>
        <end position="130"/>
    </location>
</feature>
<feature type="transmembrane region" description="Helical" evidence="2">
    <location>
        <begin position="233"/>
        <end position="250"/>
    </location>
</feature>
<keyword evidence="4" id="KW-0012">Acyltransferase</keyword>
<feature type="transmembrane region" description="Helical" evidence="2">
    <location>
        <begin position="331"/>
        <end position="351"/>
    </location>
</feature>
<feature type="transmembrane region" description="Helical" evidence="2">
    <location>
        <begin position="69"/>
        <end position="91"/>
    </location>
</feature>
<evidence type="ECO:0000313" key="4">
    <source>
        <dbReference type="EMBL" id="TRW45870.1"/>
    </source>
</evidence>
<feature type="transmembrane region" description="Helical" evidence="2">
    <location>
        <begin position="296"/>
        <end position="319"/>
    </location>
</feature>
<dbReference type="RefSeq" id="WP_143417932.1">
    <property type="nucleotide sequence ID" value="NZ_VJXR01000016.1"/>
</dbReference>
<reference evidence="4 5" key="1">
    <citation type="submission" date="2019-07" db="EMBL/GenBank/DDBJ databases">
        <title>Georgenia wutianyii sp. nov. and Georgenia *** sp. nov. isolated from plateau pika (Ochotona curzoniae) in the Qinghai-Tibet plateau of China.</title>
        <authorList>
            <person name="Tian Z."/>
        </authorList>
    </citation>
    <scope>NUCLEOTIDE SEQUENCE [LARGE SCALE GENOMIC DNA]</scope>
    <source>
        <strain evidence="4 5">Z446</strain>
    </source>
</reference>
<dbReference type="InterPro" id="IPR002656">
    <property type="entry name" value="Acyl_transf_3_dom"/>
</dbReference>
<evidence type="ECO:0000313" key="5">
    <source>
        <dbReference type="Proteomes" id="UP000318693"/>
    </source>
</evidence>
<feature type="transmembrane region" description="Helical" evidence="2">
    <location>
        <begin position="209"/>
        <end position="226"/>
    </location>
</feature>
<evidence type="ECO:0000256" key="2">
    <source>
        <dbReference type="SAM" id="Phobius"/>
    </source>
</evidence>
<sequence>MATTLRLRTSTPDLGKHPRMTAHDRPRLYAIDGVRFLAAVGVMLYHFTARWSQVWGDDPGHVFPETGPVLIYAVLGPELFFVVSGFAILMTAWGRDVPYVVASRLARLYPPYWIAVVATSVLLLFIWPAGKDISVHEALVNLTMLQELFDVRHVDGVYWTLWVELRFYLIMVLLVAWGITRKRLLWLCALWPVLAQVALELGWEHASTALADGYAPFFAGGMLLYLMHREGHAVLPWLLVVMNVGLAVRNTVPWQMTSVTTNTVFTPNPWVLGVLTAGCFAAVAVIALTRVQHLRAAWLMPLGALTYPLYLIHEYWGWWAIDLLAPHANRWLVLAAACALAVVLAIGLHALEKRLSPRMRRSIETSLRRARPALSLRTPRSTVRR</sequence>
<dbReference type="GO" id="GO:0016747">
    <property type="term" value="F:acyltransferase activity, transferring groups other than amino-acyl groups"/>
    <property type="evidence" value="ECO:0007669"/>
    <property type="project" value="InterPro"/>
</dbReference>
<feature type="transmembrane region" description="Helical" evidence="2">
    <location>
        <begin position="157"/>
        <end position="177"/>
    </location>
</feature>
<proteinExistence type="predicted"/>
<dbReference type="Proteomes" id="UP000318693">
    <property type="component" value="Unassembled WGS sequence"/>
</dbReference>